<sequence length="78" mass="8564">MCLHKSWIGECSIEHGFSQSTDRGLPTAVHRQPSSKSLTATLAGHAYVHEITVRPLTSKVNAGKLGRRDSRIIERQPG</sequence>
<gene>
    <name evidence="1" type="ORF">Prubr_26750</name>
</gene>
<dbReference type="Proteomes" id="UP000680866">
    <property type="component" value="Chromosome"/>
</dbReference>
<evidence type="ECO:0000313" key="2">
    <source>
        <dbReference type="Proteomes" id="UP000680866"/>
    </source>
</evidence>
<organism evidence="1 2">
    <name type="scientific">Polymorphospora rubra</name>
    <dbReference type="NCBI Taxonomy" id="338584"/>
    <lineage>
        <taxon>Bacteria</taxon>
        <taxon>Bacillati</taxon>
        <taxon>Actinomycetota</taxon>
        <taxon>Actinomycetes</taxon>
        <taxon>Micromonosporales</taxon>
        <taxon>Micromonosporaceae</taxon>
        <taxon>Polymorphospora</taxon>
    </lineage>
</organism>
<dbReference type="EMBL" id="AP023359">
    <property type="protein sequence ID" value="BCJ65654.1"/>
    <property type="molecule type" value="Genomic_DNA"/>
</dbReference>
<keyword evidence="2" id="KW-1185">Reference proteome</keyword>
<evidence type="ECO:0000313" key="1">
    <source>
        <dbReference type="EMBL" id="BCJ65654.1"/>
    </source>
</evidence>
<dbReference type="KEGG" id="pry:Prubr_26750"/>
<reference evidence="1" key="1">
    <citation type="submission" date="2020-08" db="EMBL/GenBank/DDBJ databases">
        <title>Whole genome shotgun sequence of Polymorphospora rubra NBRC 101157.</title>
        <authorList>
            <person name="Komaki H."/>
            <person name="Tamura T."/>
        </authorList>
    </citation>
    <scope>NUCLEOTIDE SEQUENCE</scope>
    <source>
        <strain evidence="1">NBRC 101157</strain>
    </source>
</reference>
<protein>
    <submittedName>
        <fullName evidence="1">Uncharacterized protein</fullName>
    </submittedName>
</protein>
<proteinExistence type="predicted"/>
<name>A0A810MYW3_9ACTN</name>
<dbReference type="AlphaFoldDB" id="A0A810MYW3"/>
<accession>A0A810MYW3</accession>